<evidence type="ECO:0000259" key="1">
    <source>
        <dbReference type="Pfam" id="PF20236"/>
    </source>
</evidence>
<dbReference type="EMBL" id="KL142422">
    <property type="protein sequence ID" value="KDR66513.1"/>
    <property type="molecule type" value="Genomic_DNA"/>
</dbReference>
<dbReference type="Pfam" id="PF20236">
    <property type="entry name" value="DUF6593"/>
    <property type="match status" value="1"/>
</dbReference>
<sequence>MPRTFYSPEAYADELAFLNSELGYALFHPGPPGAQQPVAIGDIGTIQGGSFIRFFNAFREATDEINQTDTGTPDGFKPVAQLNQRINNNDASYSPGIFGSKGVQQMSLDAGAGFPIVAGADIRTSFRIAFNKESDVALMTKWKSKASNAVFIQPLAVYFLRNHQRFLDHIRGAHGSATIRSDELVFVTATLMTGDWVMARASTGSEEFNLGFDCNYAGIGGGHVHWNYTSTLTSVLPSREGPDRPSNFDYSVTPQFDQCIFLKRLRIFDRSVFSWLKQKLLLSTADSTEDDLQRLHLKKKISGDNDQSLFGTTTGALSLKTNLLVIYIFENSDPDLVVIHEDDIHHAIPEGTEADDVADVLATSFRHGNVFIEILSEISQEIGKRVASISTRPLPVSTPGGGETIVVDDVLNDVTASSEVLSWTNQDTRESILFNSWGILYRFKTSTAQNDHSVTTMWRTLQPNKEDCIAKLKWSPNGGLGRVEMGKQSLKMVDLARPDPSFYGERRFTGPDGLQYRWRPSTTSVDIVLQDPNNEIVAFFRPTRQTRYEMGDVYGELHFIRNAGLGTVMHPPMMDMVTLTAMLYRFCAAWNL</sequence>
<dbReference type="STRING" id="685588.A0A067SID3"/>
<accession>A0A067SID3</accession>
<name>A0A067SID3_GALM3</name>
<protein>
    <recommendedName>
        <fullName evidence="1">DUF6593 domain-containing protein</fullName>
    </recommendedName>
</protein>
<feature type="domain" description="DUF6593" evidence="1">
    <location>
        <begin position="432"/>
        <end position="547"/>
    </location>
</feature>
<organism evidence="2 3">
    <name type="scientific">Galerina marginata (strain CBS 339.88)</name>
    <dbReference type="NCBI Taxonomy" id="685588"/>
    <lineage>
        <taxon>Eukaryota</taxon>
        <taxon>Fungi</taxon>
        <taxon>Dikarya</taxon>
        <taxon>Basidiomycota</taxon>
        <taxon>Agaricomycotina</taxon>
        <taxon>Agaricomycetes</taxon>
        <taxon>Agaricomycetidae</taxon>
        <taxon>Agaricales</taxon>
        <taxon>Agaricineae</taxon>
        <taxon>Strophariaceae</taxon>
        <taxon>Galerina</taxon>
    </lineage>
</organism>
<keyword evidence="3" id="KW-1185">Reference proteome</keyword>
<dbReference type="Proteomes" id="UP000027222">
    <property type="component" value="Unassembled WGS sequence"/>
</dbReference>
<evidence type="ECO:0000313" key="2">
    <source>
        <dbReference type="EMBL" id="KDR66513.1"/>
    </source>
</evidence>
<dbReference type="HOGENOM" id="CLU_460822_0_0_1"/>
<dbReference type="InterPro" id="IPR046528">
    <property type="entry name" value="DUF6593"/>
</dbReference>
<dbReference type="OrthoDB" id="3332782at2759"/>
<dbReference type="AlphaFoldDB" id="A0A067SID3"/>
<reference evidence="3" key="1">
    <citation type="journal article" date="2014" name="Proc. Natl. Acad. Sci. U.S.A.">
        <title>Extensive sampling of basidiomycete genomes demonstrates inadequacy of the white-rot/brown-rot paradigm for wood decay fungi.</title>
        <authorList>
            <person name="Riley R."/>
            <person name="Salamov A.A."/>
            <person name="Brown D.W."/>
            <person name="Nagy L.G."/>
            <person name="Floudas D."/>
            <person name="Held B.W."/>
            <person name="Levasseur A."/>
            <person name="Lombard V."/>
            <person name="Morin E."/>
            <person name="Otillar R."/>
            <person name="Lindquist E.A."/>
            <person name="Sun H."/>
            <person name="LaButti K.M."/>
            <person name="Schmutz J."/>
            <person name="Jabbour D."/>
            <person name="Luo H."/>
            <person name="Baker S.E."/>
            <person name="Pisabarro A.G."/>
            <person name="Walton J.D."/>
            <person name="Blanchette R.A."/>
            <person name="Henrissat B."/>
            <person name="Martin F."/>
            <person name="Cullen D."/>
            <person name="Hibbett D.S."/>
            <person name="Grigoriev I.V."/>
        </authorList>
    </citation>
    <scope>NUCLEOTIDE SEQUENCE [LARGE SCALE GENOMIC DNA]</scope>
    <source>
        <strain evidence="3">CBS 339.88</strain>
    </source>
</reference>
<evidence type="ECO:0000313" key="3">
    <source>
        <dbReference type="Proteomes" id="UP000027222"/>
    </source>
</evidence>
<proteinExistence type="predicted"/>
<gene>
    <name evidence="2" type="ORF">GALMADRAFT_106163</name>
</gene>